<dbReference type="HOGENOM" id="CLU_053521_0_0_6"/>
<proteinExistence type="predicted"/>
<reference evidence="1 2" key="1">
    <citation type="journal article" date="2011" name="J. Bacteriol.">
        <title>Complete Genome Sequence of the Type Strain Pseudomonas stutzeri CGMCC 1.1803.</title>
        <authorList>
            <person name="Chen M."/>
            <person name="Yan Y."/>
            <person name="Zhang W."/>
            <person name="Lu W."/>
            <person name="Wang J."/>
            <person name="Ping S."/>
            <person name="Lin M."/>
        </authorList>
    </citation>
    <scope>NUCLEOTIDE SEQUENCE [LARGE SCALE GENOMIC DNA]</scope>
    <source>
        <strain evidence="2">ATCC 17588 / DSM 5190 / CCUG 11256 / JCM 5965 / LMG 11199 / NCIMB 11358 / Stanier 221</strain>
    </source>
</reference>
<protein>
    <submittedName>
        <fullName evidence="1">Uncharacterized protein</fullName>
    </submittedName>
</protein>
<reference evidence="2" key="3">
    <citation type="submission" date="2011-06" db="EMBL/GenBank/DDBJ databases">
        <title>Complete genome sequence of Pseudomonas stutzeri strain CGMCC 1.1803.</title>
        <authorList>
            <person name="Yan Y."/>
            <person name="Chen M."/>
            <person name="Lu W."/>
            <person name="Zhang W."/>
            <person name="Ping S."/>
            <person name="Lin M."/>
        </authorList>
    </citation>
    <scope>NUCLEOTIDE SEQUENCE [LARGE SCALE GENOMIC DNA]</scope>
    <source>
        <strain evidence="2">ATCC 17588 / DSM 5190 / CCUG 11256 / JCM 5965 / LMG 11199 / NCIMB 11358 / Stanier 221</strain>
    </source>
</reference>
<dbReference type="EMBL" id="CP002881">
    <property type="protein sequence ID" value="AEJ06696.1"/>
    <property type="molecule type" value="Genomic_DNA"/>
</dbReference>
<dbReference type="KEGG" id="psz:PSTAB_3415"/>
<gene>
    <name evidence="1" type="ordered locus">PSTAB_3415</name>
</gene>
<organism evidence="1 2">
    <name type="scientific">Stutzerimonas stutzeri (strain ATCC 17588 / DSM 5190 / CCUG 11256 / JCM 5965 / LMG 11199 / NBRC 14165 / NCIMB 11358 / Stanier 221)</name>
    <name type="common">Pseudomonas stutzeri</name>
    <dbReference type="NCBI Taxonomy" id="96563"/>
    <lineage>
        <taxon>Bacteria</taxon>
        <taxon>Pseudomonadati</taxon>
        <taxon>Pseudomonadota</taxon>
        <taxon>Gammaproteobacteria</taxon>
        <taxon>Pseudomonadales</taxon>
        <taxon>Pseudomonadaceae</taxon>
        <taxon>Stutzerimonas</taxon>
    </lineage>
</organism>
<evidence type="ECO:0000313" key="2">
    <source>
        <dbReference type="Proteomes" id="UP000008932"/>
    </source>
</evidence>
<name>F8GZQ2_STUS2</name>
<dbReference type="Proteomes" id="UP000008932">
    <property type="component" value="Chromosome"/>
</dbReference>
<sequence length="292" mass="33006">MGPAETEEAEQHEAALREARSKVRGEAAQGIDLALLINQYSQLATGIKNVLENNAITDFQHYLRLRAAQKLLGDTELRLAEAQDINAIDEDDLFITEIAAELLKADPQISDAQTQQLDEIILRRFGKKLIPFVFEELIIAWGVNLDALDKEWQKLNASQAKKKTEMRRLETSQRLAELSSEESAQLAKLQTELPKLTAKAEQKRKKTNEMRNYVFAAEGFLQMLEKEPEEFAGKEYMLEDSATVGMLIIDCAQHGKSWEKLTQDEQSLIIDFANIFEEASRARTAQVVEVAL</sequence>
<accession>F8GZQ2</accession>
<dbReference type="AlphaFoldDB" id="F8GZQ2"/>
<reference key="2">
    <citation type="submission" date="2011-06" db="EMBL/GenBank/DDBJ databases">
        <title>Complete Genome Sequence of Pseudomonas stutzeri Strain CGMCC 1.1803.</title>
        <authorList>
            <person name="Yan Y."/>
            <person name="Chen M."/>
            <person name="Lu W."/>
            <person name="Zhang W."/>
            <person name="Ping S."/>
            <person name="Lin M."/>
        </authorList>
    </citation>
    <scope>NUCLEOTIDE SEQUENCE</scope>
    <source>
        <strain>ATCC 17588</strain>
    </source>
</reference>
<evidence type="ECO:0000313" key="1">
    <source>
        <dbReference type="EMBL" id="AEJ06696.1"/>
    </source>
</evidence>